<dbReference type="Proteomes" id="UP000324897">
    <property type="component" value="Unassembled WGS sequence"/>
</dbReference>
<accession>A0A5J9UCD4</accession>
<comment type="caution">
    <text evidence="1">The sequence shown here is derived from an EMBL/GenBank/DDBJ whole genome shotgun (WGS) entry which is preliminary data.</text>
</comment>
<keyword evidence="2" id="KW-1185">Reference proteome</keyword>
<dbReference type="Gramene" id="TVU21409">
    <property type="protein sequence ID" value="TVU21409"/>
    <property type="gene ID" value="EJB05_31041"/>
</dbReference>
<dbReference type="EMBL" id="RWGY01000026">
    <property type="protein sequence ID" value="TVU21409.1"/>
    <property type="molecule type" value="Genomic_DNA"/>
</dbReference>
<name>A0A5J9UCD4_9POAL</name>
<protein>
    <submittedName>
        <fullName evidence="1">Uncharacterized protein</fullName>
    </submittedName>
</protein>
<organism evidence="1 2">
    <name type="scientific">Eragrostis curvula</name>
    <name type="common">weeping love grass</name>
    <dbReference type="NCBI Taxonomy" id="38414"/>
    <lineage>
        <taxon>Eukaryota</taxon>
        <taxon>Viridiplantae</taxon>
        <taxon>Streptophyta</taxon>
        <taxon>Embryophyta</taxon>
        <taxon>Tracheophyta</taxon>
        <taxon>Spermatophyta</taxon>
        <taxon>Magnoliopsida</taxon>
        <taxon>Liliopsida</taxon>
        <taxon>Poales</taxon>
        <taxon>Poaceae</taxon>
        <taxon>PACMAD clade</taxon>
        <taxon>Chloridoideae</taxon>
        <taxon>Eragrostideae</taxon>
        <taxon>Eragrostidinae</taxon>
        <taxon>Eragrostis</taxon>
    </lineage>
</organism>
<reference evidence="1 2" key="1">
    <citation type="journal article" date="2019" name="Sci. Rep.">
        <title>A high-quality genome of Eragrostis curvula grass provides insights into Poaceae evolution and supports new strategies to enhance forage quality.</title>
        <authorList>
            <person name="Carballo J."/>
            <person name="Santos B.A.C.M."/>
            <person name="Zappacosta D."/>
            <person name="Garbus I."/>
            <person name="Selva J.P."/>
            <person name="Gallo C.A."/>
            <person name="Diaz A."/>
            <person name="Albertini E."/>
            <person name="Caccamo M."/>
            <person name="Echenique V."/>
        </authorList>
    </citation>
    <scope>NUCLEOTIDE SEQUENCE [LARGE SCALE GENOMIC DNA]</scope>
    <source>
        <strain evidence="2">cv. Victoria</strain>
        <tissue evidence="1">Leaf</tissue>
    </source>
</reference>
<evidence type="ECO:0000313" key="1">
    <source>
        <dbReference type="EMBL" id="TVU21409.1"/>
    </source>
</evidence>
<dbReference type="AlphaFoldDB" id="A0A5J9UCD4"/>
<proteinExistence type="predicted"/>
<sequence length="119" mass="12124">MSAPAAYAARRPAAAAYDLSSFMPSLAVSSPMAAAVDPDRRLLDLGGSFSSLLAPAPDVRFSAGFRLGGGGGVLAPHMMPPASSAPAHAHHALLPPPPPMSQALPEGLIWSMGWPDLSI</sequence>
<feature type="non-terminal residue" evidence="1">
    <location>
        <position position="1"/>
    </location>
</feature>
<gene>
    <name evidence="1" type="ORF">EJB05_31041</name>
</gene>
<evidence type="ECO:0000313" key="2">
    <source>
        <dbReference type="Proteomes" id="UP000324897"/>
    </source>
</evidence>